<accession>A0AAT9GKS2</accession>
<keyword evidence="1" id="KW-0812">Transmembrane</keyword>
<feature type="transmembrane region" description="Helical" evidence="1">
    <location>
        <begin position="58"/>
        <end position="78"/>
    </location>
</feature>
<proteinExistence type="predicted"/>
<dbReference type="EMBL" id="AP029612">
    <property type="protein sequence ID" value="BFG71189.1"/>
    <property type="molecule type" value="Genomic_DNA"/>
</dbReference>
<sequence length="150" mass="16478">MGYIITIKNKRMKDVMMILHFIGLTMGLGTGFANAFLSSVTSKMTVNDAVNFRLQILALSKMGYLGITLLLISGVYLINPYWNSILMMPLLVIKLALVLILVILITLIGHAGSKAKVGDTEMQFKKMELFGKLALLTGVCIVVVAVLMFH</sequence>
<keyword evidence="1" id="KW-1133">Transmembrane helix</keyword>
<protein>
    <recommendedName>
        <fullName evidence="3">Copper resistance protein D domain-containing protein</fullName>
    </recommendedName>
</protein>
<dbReference type="AlphaFoldDB" id="A0AAT9GKS2"/>
<gene>
    <name evidence="2" type="ORF">KACHI17_20700</name>
</gene>
<reference evidence="2" key="1">
    <citation type="submission" date="2024-02" db="EMBL/GenBank/DDBJ databases">
        <title>Sediminibacterium planktonica sp. nov. and Sediminibacterium longus sp. nov., isolated from surface lake and river water.</title>
        <authorList>
            <person name="Watanabe K."/>
            <person name="Takemine S."/>
            <person name="Ishii Y."/>
            <person name="Ogata Y."/>
            <person name="Shindo C."/>
            <person name="Suda W."/>
        </authorList>
    </citation>
    <scope>NUCLEOTIDE SEQUENCE</scope>
    <source>
        <strain evidence="2">KACHI17</strain>
    </source>
</reference>
<keyword evidence="1" id="KW-0472">Membrane</keyword>
<evidence type="ECO:0008006" key="3">
    <source>
        <dbReference type="Google" id="ProtNLM"/>
    </source>
</evidence>
<feature type="transmembrane region" description="Helical" evidence="1">
    <location>
        <begin position="17"/>
        <end position="37"/>
    </location>
</feature>
<feature type="transmembrane region" description="Helical" evidence="1">
    <location>
        <begin position="129"/>
        <end position="149"/>
    </location>
</feature>
<evidence type="ECO:0000313" key="2">
    <source>
        <dbReference type="EMBL" id="BFG71189.1"/>
    </source>
</evidence>
<organism evidence="2">
    <name type="scientific">Sediminibacterium sp. KACHI17</name>
    <dbReference type="NCBI Taxonomy" id="1751071"/>
    <lineage>
        <taxon>Bacteria</taxon>
        <taxon>Pseudomonadati</taxon>
        <taxon>Bacteroidota</taxon>
        <taxon>Chitinophagia</taxon>
        <taxon>Chitinophagales</taxon>
        <taxon>Chitinophagaceae</taxon>
        <taxon>Sediminibacterium</taxon>
    </lineage>
</organism>
<evidence type="ECO:0000256" key="1">
    <source>
        <dbReference type="SAM" id="Phobius"/>
    </source>
</evidence>
<name>A0AAT9GKS2_9BACT</name>
<feature type="transmembrane region" description="Helical" evidence="1">
    <location>
        <begin position="84"/>
        <end position="108"/>
    </location>
</feature>